<dbReference type="Pfam" id="PF12680">
    <property type="entry name" value="SnoaL_2"/>
    <property type="match status" value="1"/>
</dbReference>
<dbReference type="RefSeq" id="WP_342744202.1">
    <property type="nucleotide sequence ID" value="NZ_FNRM01000003.1"/>
</dbReference>
<evidence type="ECO:0000313" key="2">
    <source>
        <dbReference type="EMBL" id="SEA41470.1"/>
    </source>
</evidence>
<proteinExistence type="predicted"/>
<dbReference type="SUPFAM" id="SSF54427">
    <property type="entry name" value="NTF2-like"/>
    <property type="match status" value="1"/>
</dbReference>
<dbReference type="Gene3D" id="3.10.450.50">
    <property type="match status" value="1"/>
</dbReference>
<name>A0A1H4B020_ALKAM</name>
<dbReference type="Proteomes" id="UP000198773">
    <property type="component" value="Unassembled WGS sequence"/>
</dbReference>
<dbReference type="InterPro" id="IPR032710">
    <property type="entry name" value="NTF2-like_dom_sf"/>
</dbReference>
<evidence type="ECO:0000259" key="1">
    <source>
        <dbReference type="Pfam" id="PF12680"/>
    </source>
</evidence>
<accession>A0A1H4B020</accession>
<dbReference type="AlphaFoldDB" id="A0A1H4B020"/>
<feature type="domain" description="SnoaL-like" evidence="1">
    <location>
        <begin position="18"/>
        <end position="119"/>
    </location>
</feature>
<reference evidence="2 3" key="1">
    <citation type="submission" date="2016-10" db="EMBL/GenBank/DDBJ databases">
        <authorList>
            <person name="de Groot N.N."/>
        </authorList>
    </citation>
    <scope>NUCLEOTIDE SEQUENCE [LARGE SCALE GENOMIC DNA]</scope>
    <source>
        <strain evidence="2 3">CGMCC 1.3430</strain>
    </source>
</reference>
<keyword evidence="3" id="KW-1185">Reference proteome</keyword>
<gene>
    <name evidence="2" type="ORF">SAMN04488051_103108</name>
</gene>
<dbReference type="InterPro" id="IPR037401">
    <property type="entry name" value="SnoaL-like"/>
</dbReference>
<dbReference type="EMBL" id="FNRM01000003">
    <property type="protein sequence ID" value="SEA41470.1"/>
    <property type="molecule type" value="Genomic_DNA"/>
</dbReference>
<protein>
    <submittedName>
        <fullName evidence="2">SnoaL-like domain-containing protein</fullName>
    </submittedName>
</protein>
<dbReference type="STRING" id="152573.SAMN04488051_103108"/>
<organism evidence="2 3">
    <name type="scientific">Alkalimonas amylolytica</name>
    <dbReference type="NCBI Taxonomy" id="152573"/>
    <lineage>
        <taxon>Bacteria</taxon>
        <taxon>Pseudomonadati</taxon>
        <taxon>Pseudomonadota</taxon>
        <taxon>Gammaproteobacteria</taxon>
        <taxon>Alkalimonas</taxon>
    </lineage>
</organism>
<evidence type="ECO:0000313" key="3">
    <source>
        <dbReference type="Proteomes" id="UP000198773"/>
    </source>
</evidence>
<sequence>MPDSKVKNQMSRLDTFLDFYNGLTNKELHRLTELYHPDIRFIDPVHEVRGSDALQRYFEHAYARLSYCQFERKAQSEQGECGFISWQMIFAHQAISKGKKVQLEGCSELHWHADGRIICHRDYYDLTELVYQHLPVIGWATRQVKQRMAQA</sequence>